<proteinExistence type="predicted"/>
<feature type="coiled-coil region" evidence="1">
    <location>
        <begin position="108"/>
        <end position="156"/>
    </location>
</feature>
<dbReference type="Proteomes" id="UP000001060">
    <property type="component" value="Chromosome"/>
</dbReference>
<dbReference type="eggNOG" id="ENOG5030T9W">
    <property type="taxonomic scope" value="Bacteria"/>
</dbReference>
<keyword evidence="4" id="KW-1185">Reference proteome</keyword>
<dbReference type="EMBL" id="FN650140">
    <property type="protein sequence ID" value="CBJ13197.1"/>
    <property type="molecule type" value="Genomic_DNA"/>
</dbReference>
<protein>
    <submittedName>
        <fullName evidence="3">Uncharacterized protein</fullName>
    </submittedName>
</protein>
<dbReference type="GeneID" id="40926962"/>
<evidence type="ECO:0000313" key="4">
    <source>
        <dbReference type="Proteomes" id="UP000001060"/>
    </source>
</evidence>
<dbReference type="STRING" id="661367.LLO_2765"/>
<keyword evidence="2" id="KW-1133">Transmembrane helix</keyword>
<gene>
    <name evidence="3" type="ordered locus">LLO_2765</name>
</gene>
<dbReference type="KEGG" id="llo:LLO_2765"/>
<feature type="transmembrane region" description="Helical" evidence="2">
    <location>
        <begin position="406"/>
        <end position="432"/>
    </location>
</feature>
<evidence type="ECO:0000313" key="3">
    <source>
        <dbReference type="EMBL" id="CBJ13197.1"/>
    </source>
</evidence>
<accession>D3HL78</accession>
<reference evidence="3 4" key="1">
    <citation type="journal article" date="2010" name="PLoS Genet.">
        <title>Analysis of the Legionella longbeachae genome and transcriptome uncovers unique strategies to cause Legionnaires' disease.</title>
        <authorList>
            <person name="Cazalet C."/>
            <person name="Gomez-Valero L."/>
            <person name="Rusniok C."/>
            <person name="Lomma M."/>
            <person name="Dervins-Ravault D."/>
            <person name="Newton H."/>
            <person name="Sansom F."/>
            <person name="Jarraud S."/>
            <person name="Zidane N."/>
            <person name="Ma L."/>
            <person name="Bouchier C."/>
            <person name="Etienne J."/>
            <person name="Hartland E."/>
            <person name="Buchrieser C."/>
        </authorList>
    </citation>
    <scope>NUCLEOTIDE SEQUENCE [LARGE SCALE GENOMIC DNA]</scope>
    <source>
        <strain evidence="3 4">NSW150</strain>
    </source>
</reference>
<keyword evidence="2" id="KW-0812">Transmembrane</keyword>
<keyword evidence="1" id="KW-0175">Coiled coil</keyword>
<name>D3HL78_LEGLN</name>
<dbReference type="OrthoDB" id="5651547at2"/>
<dbReference type="RefSeq" id="WP_003635175.1">
    <property type="nucleotide sequence ID" value="NC_013861.1"/>
</dbReference>
<feature type="transmembrane region" description="Helical" evidence="2">
    <location>
        <begin position="452"/>
        <end position="473"/>
    </location>
</feature>
<dbReference type="AlphaFoldDB" id="D3HL78"/>
<keyword evidence="2" id="KW-0472">Membrane</keyword>
<dbReference type="HOGENOM" id="CLU_541632_0_0_6"/>
<sequence length="503" mass="56516">MPAVSPVVYNQANLFSWQQELPQVQSQISEKSRIIEEQTQLLSPLQRQLDTINRLISITQRQLTNADISSTQDMLHHMHDHHHDRHHHHHHRDGLLHYVGDFAREWNRSQLQTELGRLQAERISLQNQMRPYERVIDEANAELTQLNSRKSFLNNHIRGAEIFLRTLQENPLELVQTLATRLQKAFNDYEDTHLTGLSPQVRISLIAARYGLGELTRYESGYNPEALQLQPIHRSNYLRLCGFIWDMYTRVRQENLDTAFEKTLADLVESTHVLQQGDLPDHWQTNYSANAWFEVSKNANLGVFAIQPAQIDNIEEQIFNDKLVHLKRNNILSNNIQRHIMNAAELIEAEVAMKKQKQESIDYHFYGRTVCVLTDALNNPNDVQAIKRLGDIAECASGSPSVGKQVLGGLLIALGVLLIGASVAGMVTTFGSSSALSAVGIALGLSLLQTQVVLGVTSTVAAATGIGLTFFTGPNTVKSGQRQGLSQGLIDVKEDIEHSVTYH</sequence>
<evidence type="ECO:0000256" key="1">
    <source>
        <dbReference type="SAM" id="Coils"/>
    </source>
</evidence>
<organism evidence="3 4">
    <name type="scientific">Legionella longbeachae serogroup 1 (strain NSW150)</name>
    <dbReference type="NCBI Taxonomy" id="661367"/>
    <lineage>
        <taxon>Bacteria</taxon>
        <taxon>Pseudomonadati</taxon>
        <taxon>Pseudomonadota</taxon>
        <taxon>Gammaproteobacteria</taxon>
        <taxon>Legionellales</taxon>
        <taxon>Legionellaceae</taxon>
        <taxon>Legionella</taxon>
    </lineage>
</organism>
<evidence type="ECO:0000256" key="2">
    <source>
        <dbReference type="SAM" id="Phobius"/>
    </source>
</evidence>